<feature type="compositionally biased region" description="Low complexity" evidence="1">
    <location>
        <begin position="394"/>
        <end position="408"/>
    </location>
</feature>
<reference evidence="2 3" key="1">
    <citation type="journal article" date="2021" name="Sci. Rep.">
        <title>Genome sequencing of the multicellular alga Astrephomene provides insights into convergent evolution of germ-soma differentiation.</title>
        <authorList>
            <person name="Yamashita S."/>
            <person name="Yamamoto K."/>
            <person name="Matsuzaki R."/>
            <person name="Suzuki S."/>
            <person name="Yamaguchi H."/>
            <person name="Hirooka S."/>
            <person name="Minakuchi Y."/>
            <person name="Miyagishima S."/>
            <person name="Kawachi M."/>
            <person name="Toyoda A."/>
            <person name="Nozaki H."/>
        </authorList>
    </citation>
    <scope>NUCLEOTIDE SEQUENCE [LARGE SCALE GENOMIC DNA]</scope>
    <source>
        <strain evidence="2 3">NIES-4017</strain>
    </source>
</reference>
<feature type="region of interest" description="Disordered" evidence="1">
    <location>
        <begin position="379"/>
        <end position="416"/>
    </location>
</feature>
<accession>A0AAD3DDT9</accession>
<organism evidence="2 3">
    <name type="scientific">Astrephomene gubernaculifera</name>
    <dbReference type="NCBI Taxonomy" id="47775"/>
    <lineage>
        <taxon>Eukaryota</taxon>
        <taxon>Viridiplantae</taxon>
        <taxon>Chlorophyta</taxon>
        <taxon>core chlorophytes</taxon>
        <taxon>Chlorophyceae</taxon>
        <taxon>CS clade</taxon>
        <taxon>Chlamydomonadales</taxon>
        <taxon>Astrephomenaceae</taxon>
        <taxon>Astrephomene</taxon>
    </lineage>
</organism>
<feature type="region of interest" description="Disordered" evidence="1">
    <location>
        <begin position="120"/>
        <end position="218"/>
    </location>
</feature>
<feature type="compositionally biased region" description="Low complexity" evidence="1">
    <location>
        <begin position="208"/>
        <end position="218"/>
    </location>
</feature>
<protein>
    <submittedName>
        <fullName evidence="2">Uncharacterized protein</fullName>
    </submittedName>
</protein>
<feature type="compositionally biased region" description="Gly residues" evidence="1">
    <location>
        <begin position="178"/>
        <end position="207"/>
    </location>
</feature>
<feature type="non-terminal residue" evidence="2">
    <location>
        <position position="1"/>
    </location>
</feature>
<feature type="compositionally biased region" description="Low complexity" evidence="1">
    <location>
        <begin position="146"/>
        <end position="162"/>
    </location>
</feature>
<evidence type="ECO:0000313" key="2">
    <source>
        <dbReference type="EMBL" id="GFR39940.1"/>
    </source>
</evidence>
<name>A0AAD3DDT9_9CHLO</name>
<proteinExistence type="predicted"/>
<evidence type="ECO:0000256" key="1">
    <source>
        <dbReference type="SAM" id="MobiDB-lite"/>
    </source>
</evidence>
<sequence length="416" mass="41190">EKDELMSATQASGLAEKNIHGMKDLSAPGNAANFYDGWSCFRTLITRDPQLAQERTKAKGSKGKEFSLSMLGLALGARLYKSAVRYREVAPLPGVDEAQVDEDIRRFCAAEEVEPVLQAYPNGTPRNVQRGRAYRGFEPPPREPDGAAAATHAPNQATQATQARRRRGSGASSLGDPGELGGGGGMYGSQEGVGAGLGHVGRGGHGDPGFLSSQGLLGSQGPLGSQPAGAYGAAAGAGAAGLGLGALATSLTGFNPPGGYAAGLASAAGAAPGVAPRAAAAAAAEARAGKVAKAAKPAAPTGHATDAGAAAAAGRGASAAAGKGPSVVVVDLLDSSEEEEKEDASNGVGGGGGPRGSLGAAGADRLSMRAAMDASFAFLSQDPSGGYSQGGHASQPLGSQPGQPQQLLRACGRGWW</sequence>
<keyword evidence="3" id="KW-1185">Reference proteome</keyword>
<dbReference type="Proteomes" id="UP001054857">
    <property type="component" value="Unassembled WGS sequence"/>
</dbReference>
<gene>
    <name evidence="2" type="ORF">Agub_g17</name>
</gene>
<dbReference type="EMBL" id="BMAR01000001">
    <property type="protein sequence ID" value="GFR39940.1"/>
    <property type="molecule type" value="Genomic_DNA"/>
</dbReference>
<dbReference type="AlphaFoldDB" id="A0AAD3DDT9"/>
<feature type="compositionally biased region" description="Gly residues" evidence="1">
    <location>
        <begin position="347"/>
        <end position="356"/>
    </location>
</feature>
<feature type="region of interest" description="Disordered" evidence="1">
    <location>
        <begin position="335"/>
        <end position="361"/>
    </location>
</feature>
<comment type="caution">
    <text evidence="2">The sequence shown here is derived from an EMBL/GenBank/DDBJ whole genome shotgun (WGS) entry which is preliminary data.</text>
</comment>
<evidence type="ECO:0000313" key="3">
    <source>
        <dbReference type="Proteomes" id="UP001054857"/>
    </source>
</evidence>